<dbReference type="Proteomes" id="UP001224926">
    <property type="component" value="Chromosome"/>
</dbReference>
<reference evidence="1 2" key="1">
    <citation type="submission" date="2022-07" db="EMBL/GenBank/DDBJ databases">
        <title>Two temperate virus in Haloterrigena jeotgali A29.</title>
        <authorList>
            <person name="Deng X."/>
        </authorList>
    </citation>
    <scope>NUCLEOTIDE SEQUENCE [LARGE SCALE GENOMIC DNA]</scope>
    <source>
        <strain evidence="1 2">A29</strain>
    </source>
</reference>
<dbReference type="AlphaFoldDB" id="A0AAF0PB57"/>
<dbReference type="RefSeq" id="WP_049966571.1">
    <property type="nucleotide sequence ID" value="NZ_CP101873.1"/>
</dbReference>
<gene>
    <name evidence="1" type="ORF">NP511_18105</name>
</gene>
<sequence>MSLVLLGAVLSLCLLPSLCFLGLWHGLGRLQRSSLIERVTDRTGNADTDPVVTWGDVLDAYSDPRKRLFAATPESRPSVARDDQCAVCAAANDPVASYCHNCFRKLE</sequence>
<name>A0AAF0PB57_9EURY</name>
<evidence type="ECO:0000313" key="1">
    <source>
        <dbReference type="EMBL" id="WMT07289.1"/>
    </source>
</evidence>
<dbReference type="EMBL" id="CP101873">
    <property type="protein sequence ID" value="WMT07289.1"/>
    <property type="molecule type" value="Genomic_DNA"/>
</dbReference>
<keyword evidence="2" id="KW-1185">Reference proteome</keyword>
<proteinExistence type="predicted"/>
<dbReference type="GeneID" id="84215896"/>
<dbReference type="GeneID" id="39864379"/>
<protein>
    <submittedName>
        <fullName evidence="1">Zinc ribbon domain-containing protein</fullName>
    </submittedName>
</protein>
<evidence type="ECO:0000313" key="2">
    <source>
        <dbReference type="Proteomes" id="UP001224926"/>
    </source>
</evidence>
<organism evidence="1 2">
    <name type="scientific">Natrinema thermotolerans</name>
    <dbReference type="NCBI Taxonomy" id="121872"/>
    <lineage>
        <taxon>Archaea</taxon>
        <taxon>Methanobacteriati</taxon>
        <taxon>Methanobacteriota</taxon>
        <taxon>Stenosarchaea group</taxon>
        <taxon>Halobacteria</taxon>
        <taxon>Halobacteriales</taxon>
        <taxon>Natrialbaceae</taxon>
        <taxon>Natrinema</taxon>
    </lineage>
</organism>
<accession>A0AAF0PB57</accession>